<comment type="subcellular location">
    <subcellularLocation>
        <location evidence="2">Mitochondrion outer membrane</location>
        <topology evidence="2">Single-pass membrane protein</topology>
    </subcellularLocation>
</comment>
<dbReference type="PRINTS" id="PR00406">
    <property type="entry name" value="CYTB5RDTASE"/>
</dbReference>
<dbReference type="GeneID" id="5426196"/>
<evidence type="ECO:0000256" key="5">
    <source>
        <dbReference type="ARBA" id="ARBA00022827"/>
    </source>
</evidence>
<dbReference type="SUPFAM" id="SSF63380">
    <property type="entry name" value="Riboflavin synthase domain-like"/>
    <property type="match status" value="1"/>
</dbReference>
<dbReference type="PROSITE" id="PS51384">
    <property type="entry name" value="FAD_FR"/>
    <property type="match status" value="1"/>
</dbReference>
<feature type="binding site" evidence="9">
    <location>
        <position position="126"/>
    </location>
    <ligand>
        <name>FAD</name>
        <dbReference type="ChEBI" id="CHEBI:57692"/>
    </ligand>
</feature>
<evidence type="ECO:0000256" key="4">
    <source>
        <dbReference type="ARBA" id="ARBA00022630"/>
    </source>
</evidence>
<feature type="binding site" evidence="9">
    <location>
        <position position="110"/>
    </location>
    <ligand>
        <name>FAD</name>
        <dbReference type="ChEBI" id="CHEBI:57692"/>
    </ligand>
</feature>
<dbReference type="KEGG" id="bfu:BCIN_10g00060"/>
<comment type="catalytic activity">
    <reaction evidence="10">
        <text>2 Fe(III)-[cytochrome b5] + NADH = 2 Fe(II)-[cytochrome b5] + NAD(+) + H(+)</text>
        <dbReference type="Rhea" id="RHEA:46680"/>
        <dbReference type="Rhea" id="RHEA-COMP:10438"/>
        <dbReference type="Rhea" id="RHEA-COMP:10439"/>
        <dbReference type="ChEBI" id="CHEBI:15378"/>
        <dbReference type="ChEBI" id="CHEBI:29033"/>
        <dbReference type="ChEBI" id="CHEBI:29034"/>
        <dbReference type="ChEBI" id="CHEBI:57540"/>
        <dbReference type="ChEBI" id="CHEBI:57945"/>
        <dbReference type="EC" id="1.6.2.2"/>
    </reaction>
</comment>
<dbReference type="Proteomes" id="UP000001798">
    <property type="component" value="Chromosome 10"/>
</dbReference>
<feature type="binding site" evidence="9">
    <location>
        <position position="109"/>
    </location>
    <ligand>
        <name>FAD</name>
        <dbReference type="ChEBI" id="CHEBI:57692"/>
    </ligand>
</feature>
<dbReference type="Gene3D" id="3.40.50.80">
    <property type="entry name" value="Nucleotide-binding domain of ferredoxin-NADP reductase (FNR) module"/>
    <property type="match status" value="1"/>
</dbReference>
<dbReference type="RefSeq" id="XP_001545731.2">
    <property type="nucleotide sequence ID" value="XM_001545681.2"/>
</dbReference>
<keyword evidence="5 9" id="KW-0274">FAD</keyword>
<accession>A0A384JUA6</accession>
<dbReference type="FunFam" id="3.40.50.80:FF:000009">
    <property type="entry name" value="NADH-cytochrome b5 reductase"/>
    <property type="match status" value="1"/>
</dbReference>
<evidence type="ECO:0000313" key="13">
    <source>
        <dbReference type="Proteomes" id="UP000001798"/>
    </source>
</evidence>
<evidence type="ECO:0000256" key="9">
    <source>
        <dbReference type="PIRSR" id="PIRSR601834-1"/>
    </source>
</evidence>
<dbReference type="Pfam" id="PF00175">
    <property type="entry name" value="NAD_binding_1"/>
    <property type="match status" value="1"/>
</dbReference>
<proteinExistence type="inferred from homology"/>
<evidence type="ECO:0000256" key="8">
    <source>
        <dbReference type="ARBA" id="ARBA00023136"/>
    </source>
</evidence>
<evidence type="ECO:0000256" key="3">
    <source>
        <dbReference type="ARBA" id="ARBA00006105"/>
    </source>
</evidence>
<comment type="cofactor">
    <cofactor evidence="1 9 10">
        <name>FAD</name>
        <dbReference type="ChEBI" id="CHEBI:57692"/>
    </cofactor>
</comment>
<dbReference type="CDD" id="cd06183">
    <property type="entry name" value="cyt_b5_reduct_like"/>
    <property type="match status" value="1"/>
</dbReference>
<reference evidence="12 13" key="1">
    <citation type="journal article" date="2011" name="PLoS Genet.">
        <title>Genomic analysis of the necrotrophic fungal pathogens Sclerotinia sclerotiorum and Botrytis cinerea.</title>
        <authorList>
            <person name="Amselem J."/>
            <person name="Cuomo C.A."/>
            <person name="van Kan J.A."/>
            <person name="Viaud M."/>
            <person name="Benito E.P."/>
            <person name="Couloux A."/>
            <person name="Coutinho P.M."/>
            <person name="de Vries R.P."/>
            <person name="Dyer P.S."/>
            <person name="Fillinger S."/>
            <person name="Fournier E."/>
            <person name="Gout L."/>
            <person name="Hahn M."/>
            <person name="Kohn L."/>
            <person name="Lapalu N."/>
            <person name="Plummer K.M."/>
            <person name="Pradier J.M."/>
            <person name="Quevillon E."/>
            <person name="Sharon A."/>
            <person name="Simon A."/>
            <person name="ten Have A."/>
            <person name="Tudzynski B."/>
            <person name="Tudzynski P."/>
            <person name="Wincker P."/>
            <person name="Andrew M."/>
            <person name="Anthouard V."/>
            <person name="Beever R.E."/>
            <person name="Beffa R."/>
            <person name="Benoit I."/>
            <person name="Bouzid O."/>
            <person name="Brault B."/>
            <person name="Chen Z."/>
            <person name="Choquer M."/>
            <person name="Collemare J."/>
            <person name="Cotton P."/>
            <person name="Danchin E.G."/>
            <person name="Da Silva C."/>
            <person name="Gautier A."/>
            <person name="Giraud C."/>
            <person name="Giraud T."/>
            <person name="Gonzalez C."/>
            <person name="Grossetete S."/>
            <person name="Guldener U."/>
            <person name="Henrissat B."/>
            <person name="Howlett B.J."/>
            <person name="Kodira C."/>
            <person name="Kretschmer M."/>
            <person name="Lappartient A."/>
            <person name="Leroch M."/>
            <person name="Levis C."/>
            <person name="Mauceli E."/>
            <person name="Neuveglise C."/>
            <person name="Oeser B."/>
            <person name="Pearson M."/>
            <person name="Poulain J."/>
            <person name="Poussereau N."/>
            <person name="Quesneville H."/>
            <person name="Rascle C."/>
            <person name="Schumacher J."/>
            <person name="Segurens B."/>
            <person name="Sexton A."/>
            <person name="Silva E."/>
            <person name="Sirven C."/>
            <person name="Soanes D.M."/>
            <person name="Talbot N.J."/>
            <person name="Templeton M."/>
            <person name="Yandava C."/>
            <person name="Yarden O."/>
            <person name="Zeng Q."/>
            <person name="Rollins J.A."/>
            <person name="Lebrun M.H."/>
            <person name="Dickman M."/>
        </authorList>
    </citation>
    <scope>NUCLEOTIDE SEQUENCE [LARGE SCALE GENOMIC DNA]</scope>
    <source>
        <strain evidence="12 13">B05.10</strain>
    </source>
</reference>
<name>A0A384JUA6_BOTFB</name>
<dbReference type="InterPro" id="IPR008333">
    <property type="entry name" value="Cbr1-like_FAD-bd_dom"/>
</dbReference>
<organism evidence="12 13">
    <name type="scientific">Botryotinia fuckeliana (strain B05.10)</name>
    <name type="common">Noble rot fungus</name>
    <name type="synonym">Botrytis cinerea</name>
    <dbReference type="NCBI Taxonomy" id="332648"/>
    <lineage>
        <taxon>Eukaryota</taxon>
        <taxon>Fungi</taxon>
        <taxon>Dikarya</taxon>
        <taxon>Ascomycota</taxon>
        <taxon>Pezizomycotina</taxon>
        <taxon>Leotiomycetes</taxon>
        <taxon>Helotiales</taxon>
        <taxon>Sclerotiniaceae</taxon>
        <taxon>Botrytis</taxon>
    </lineage>
</organism>
<gene>
    <name evidence="12" type="primary">Bcmcr1</name>
    <name evidence="12" type="ORF">BCIN_10g00060</name>
</gene>
<dbReference type="VEuPathDB" id="FungiDB:Bcin10g00060"/>
<dbReference type="SUPFAM" id="SSF52343">
    <property type="entry name" value="Ferredoxin reductase-like, C-terminal NADP-linked domain"/>
    <property type="match status" value="1"/>
</dbReference>
<comment type="similarity">
    <text evidence="3 10">Belongs to the flavoprotein pyridine nucleotide cytochrome reductase family.</text>
</comment>
<protein>
    <recommendedName>
        <fullName evidence="10">NADH-cytochrome b5 reductase</fullName>
        <ecNumber evidence="10">1.6.2.2</ecNumber>
    </recommendedName>
</protein>
<evidence type="ECO:0000259" key="11">
    <source>
        <dbReference type="PROSITE" id="PS51384"/>
    </source>
</evidence>
<reference evidence="12 13" key="3">
    <citation type="journal article" date="2017" name="Mol. Plant Pathol.">
        <title>A gapless genome sequence of the fungus Botrytis cinerea.</title>
        <authorList>
            <person name="Van Kan J.A."/>
            <person name="Stassen J.H."/>
            <person name="Mosbach A."/>
            <person name="Van Der Lee T.A."/>
            <person name="Faino L."/>
            <person name="Farmer A.D."/>
            <person name="Papasotiriou D.G."/>
            <person name="Zhou S."/>
            <person name="Seidl M.F."/>
            <person name="Cottam E."/>
            <person name="Edel D."/>
            <person name="Hahn M."/>
            <person name="Schwartz D.C."/>
            <person name="Dietrich R.A."/>
            <person name="Widdison S."/>
            <person name="Scalliet G."/>
        </authorList>
    </citation>
    <scope>NUCLEOTIDE SEQUENCE [LARGE SCALE GENOMIC DNA]</scope>
    <source>
        <strain evidence="12 13">B05.10</strain>
    </source>
</reference>
<dbReference type="GO" id="GO:0005741">
    <property type="term" value="C:mitochondrial outer membrane"/>
    <property type="evidence" value="ECO:0007669"/>
    <property type="project" value="UniProtKB-SubCell"/>
</dbReference>
<dbReference type="InterPro" id="IPR001709">
    <property type="entry name" value="Flavoprot_Pyr_Nucl_cyt_Rdtase"/>
</dbReference>
<dbReference type="PANTHER" id="PTHR19370">
    <property type="entry name" value="NADH-CYTOCHROME B5 REDUCTASE"/>
    <property type="match status" value="1"/>
</dbReference>
<dbReference type="GO" id="GO:0006696">
    <property type="term" value="P:ergosterol biosynthetic process"/>
    <property type="evidence" value="ECO:0007669"/>
    <property type="project" value="TreeGrafter"/>
</dbReference>
<feature type="binding site" evidence="9">
    <location>
        <position position="136"/>
    </location>
    <ligand>
        <name>FAD</name>
        <dbReference type="ChEBI" id="CHEBI:57692"/>
    </ligand>
</feature>
<sequence>MAARAVLQSHGSRAATVGLLTTAGVGLYAARSYFINDAYAESPESLEPPAVFSSWFGQSLRLENSESVNHNTKRLRFEFPNSGAKSGLVLTSSLLVVTWPKGKTFPTVRPYTPVSPLDQRGAIELLVKKYPDGKASGYLHGLSPGDSLYFAGSLKAYRWTPNQYSHITLIAGGAGITPCYQLIQGILSNPSDNTKITLIFGVNSDADVLFRKEFQELERNFGGRFKAVYTVSRPVDGSQYRKGYVTRELVEQVSGRPVEGEETKIFVCGPPAMENALLGASSFKSGKGGILEQLGYRKDQIHQF</sequence>
<dbReference type="InterPro" id="IPR017927">
    <property type="entry name" value="FAD-bd_FR_type"/>
</dbReference>
<dbReference type="Pfam" id="PF00970">
    <property type="entry name" value="FAD_binding_6"/>
    <property type="match status" value="1"/>
</dbReference>
<keyword evidence="8" id="KW-0472">Membrane</keyword>
<feature type="binding site" evidence="9">
    <location>
        <position position="111"/>
    </location>
    <ligand>
        <name>FAD</name>
        <dbReference type="ChEBI" id="CHEBI:57692"/>
    </ligand>
</feature>
<dbReference type="GO" id="GO:0090524">
    <property type="term" value="F:cytochrome-b5 reductase activity, acting on NADH"/>
    <property type="evidence" value="ECO:0007669"/>
    <property type="project" value="UniProtKB-EC"/>
</dbReference>
<evidence type="ECO:0000313" key="12">
    <source>
        <dbReference type="EMBL" id="ATZ53977.1"/>
    </source>
</evidence>
<dbReference type="InterPro" id="IPR001834">
    <property type="entry name" value="CBR-like"/>
</dbReference>
<feature type="binding site" evidence="9">
    <location>
        <position position="134"/>
    </location>
    <ligand>
        <name>FAD</name>
        <dbReference type="ChEBI" id="CHEBI:57692"/>
    </ligand>
</feature>
<dbReference type="InterPro" id="IPR001433">
    <property type="entry name" value="OxRdtase_FAD/NAD-bd"/>
</dbReference>
<evidence type="ECO:0000256" key="7">
    <source>
        <dbReference type="ARBA" id="ARBA00023027"/>
    </source>
</evidence>
<dbReference type="AlphaFoldDB" id="A0A384JUA6"/>
<keyword evidence="13" id="KW-1185">Reference proteome</keyword>
<dbReference type="InterPro" id="IPR039261">
    <property type="entry name" value="FNR_nucleotide-bd"/>
</dbReference>
<keyword evidence="6 10" id="KW-0560">Oxidoreductase</keyword>
<dbReference type="EC" id="1.6.2.2" evidence="10"/>
<reference evidence="12 13" key="2">
    <citation type="journal article" date="2012" name="Eukaryot. Cell">
        <title>Genome update of Botrytis cinerea strains B05.10 and T4.</title>
        <authorList>
            <person name="Staats M."/>
            <person name="van Kan J.A."/>
        </authorList>
    </citation>
    <scope>NUCLEOTIDE SEQUENCE [LARGE SCALE GENOMIC DNA]</scope>
    <source>
        <strain evidence="12 13">B05.10</strain>
    </source>
</reference>
<feature type="binding site" evidence="9">
    <location>
        <position position="128"/>
    </location>
    <ligand>
        <name>FAD</name>
        <dbReference type="ChEBI" id="CHEBI:57692"/>
    </ligand>
</feature>
<dbReference type="PANTHER" id="PTHR19370:SF101">
    <property type="entry name" value="NADH-CYTOCHROME B5 REDUCTASE"/>
    <property type="match status" value="1"/>
</dbReference>
<dbReference type="EMBL" id="CP009814">
    <property type="protein sequence ID" value="ATZ53977.1"/>
    <property type="molecule type" value="Genomic_DNA"/>
</dbReference>
<keyword evidence="4 9" id="KW-0285">Flavoprotein</keyword>
<dbReference type="InterPro" id="IPR017938">
    <property type="entry name" value="Riboflavin_synthase-like_b-brl"/>
</dbReference>
<keyword evidence="7 10" id="KW-0520">NAD</keyword>
<feature type="domain" description="FAD-binding FR-type" evidence="11">
    <location>
        <begin position="55"/>
        <end position="160"/>
    </location>
</feature>
<evidence type="ECO:0000256" key="2">
    <source>
        <dbReference type="ARBA" id="ARBA00004572"/>
    </source>
</evidence>
<evidence type="ECO:0000256" key="6">
    <source>
        <dbReference type="ARBA" id="ARBA00023002"/>
    </source>
</evidence>
<dbReference type="PRINTS" id="PR00371">
    <property type="entry name" value="FPNCR"/>
</dbReference>
<dbReference type="Gene3D" id="2.40.30.10">
    <property type="entry name" value="Translation factors"/>
    <property type="match status" value="1"/>
</dbReference>
<dbReference type="OrthoDB" id="432685at2759"/>
<evidence type="ECO:0000256" key="1">
    <source>
        <dbReference type="ARBA" id="ARBA00001974"/>
    </source>
</evidence>
<evidence type="ECO:0000256" key="10">
    <source>
        <dbReference type="RuleBase" id="RU361226"/>
    </source>
</evidence>
<feature type="binding site" evidence="9">
    <location>
        <position position="177"/>
    </location>
    <ligand>
        <name>FAD</name>
        <dbReference type="ChEBI" id="CHEBI:57692"/>
    </ligand>
</feature>